<dbReference type="AlphaFoldDB" id="A0A9Q8V6J5"/>
<evidence type="ECO:0000256" key="2">
    <source>
        <dbReference type="SAM" id="Phobius"/>
    </source>
</evidence>
<keyword evidence="2" id="KW-0472">Membrane</keyword>
<dbReference type="EMBL" id="CP086354">
    <property type="protein sequence ID" value="UNI13894.1"/>
    <property type="molecule type" value="Genomic_DNA"/>
</dbReference>
<evidence type="ECO:0000313" key="4">
    <source>
        <dbReference type="Proteomes" id="UP000829364"/>
    </source>
</evidence>
<proteinExistence type="predicted"/>
<feature type="compositionally biased region" description="Polar residues" evidence="1">
    <location>
        <begin position="34"/>
        <end position="44"/>
    </location>
</feature>
<organism evidence="3 4">
    <name type="scientific">Purpureocillium takamizusanense</name>
    <dbReference type="NCBI Taxonomy" id="2060973"/>
    <lineage>
        <taxon>Eukaryota</taxon>
        <taxon>Fungi</taxon>
        <taxon>Dikarya</taxon>
        <taxon>Ascomycota</taxon>
        <taxon>Pezizomycotina</taxon>
        <taxon>Sordariomycetes</taxon>
        <taxon>Hypocreomycetidae</taxon>
        <taxon>Hypocreales</taxon>
        <taxon>Ophiocordycipitaceae</taxon>
        <taxon>Purpureocillium</taxon>
    </lineage>
</organism>
<sequence>MDIRGPPVRYPSAPSVSISTSDVVLLRSPPSPVSAGSDSTTLRNPSDCDPPSPRQPPAYGAEGAPPQYQEELVSGAKSKAKRRKTLLVRLLTSIFITVLVSLIVAAVVGRIHDRQNNNDDAAQNTSSTATQSVARFTMSSDPTTLPESAMPLSTTAAATAAPTTFSTVTTTRSVAAPNPTLPPLTTVDCASLARLSGATPVTSIQQTPTARDRKIQVTEAAQPSDDGSEMTGVSIYEYGGCLWAKASYKFGVGDSLAYRCTVACPPEKRDGQGASGVEF</sequence>
<gene>
    <name evidence="3" type="ORF">JDV02_000590</name>
</gene>
<keyword evidence="2" id="KW-0812">Transmembrane</keyword>
<dbReference type="GeneID" id="72062555"/>
<protein>
    <submittedName>
        <fullName evidence="3">Uncharacterized protein</fullName>
    </submittedName>
</protein>
<name>A0A9Q8V6J5_9HYPO</name>
<keyword evidence="4" id="KW-1185">Reference proteome</keyword>
<feature type="transmembrane region" description="Helical" evidence="2">
    <location>
        <begin position="86"/>
        <end position="108"/>
    </location>
</feature>
<feature type="region of interest" description="Disordered" evidence="1">
    <location>
        <begin position="27"/>
        <end position="66"/>
    </location>
</feature>
<evidence type="ECO:0000313" key="3">
    <source>
        <dbReference type="EMBL" id="UNI13894.1"/>
    </source>
</evidence>
<accession>A0A9Q8V6J5</accession>
<evidence type="ECO:0000256" key="1">
    <source>
        <dbReference type="SAM" id="MobiDB-lite"/>
    </source>
</evidence>
<dbReference type="OrthoDB" id="5141772at2759"/>
<keyword evidence="2" id="KW-1133">Transmembrane helix</keyword>
<dbReference type="RefSeq" id="XP_047837375.1">
    <property type="nucleotide sequence ID" value="XM_047981415.1"/>
</dbReference>
<dbReference type="KEGG" id="ptkz:JDV02_000590"/>
<reference evidence="3" key="1">
    <citation type="submission" date="2021-11" db="EMBL/GenBank/DDBJ databases">
        <title>Purpureocillium_takamizusanense_genome.</title>
        <authorList>
            <person name="Nguyen N.-H."/>
        </authorList>
    </citation>
    <scope>NUCLEOTIDE SEQUENCE</scope>
    <source>
        <strain evidence="3">PT3</strain>
    </source>
</reference>
<dbReference type="Proteomes" id="UP000829364">
    <property type="component" value="Chromosome 1"/>
</dbReference>